<keyword evidence="10 11" id="KW-0472">Membrane</keyword>
<keyword evidence="7" id="KW-0547">Nucleotide-binding</keyword>
<feature type="transmembrane region" description="Helical" evidence="11">
    <location>
        <begin position="96"/>
        <end position="120"/>
    </location>
</feature>
<evidence type="ECO:0000313" key="15">
    <source>
        <dbReference type="Proteomes" id="UP000800096"/>
    </source>
</evidence>
<dbReference type="InterPro" id="IPR017871">
    <property type="entry name" value="ABC_transporter-like_CS"/>
</dbReference>
<feature type="domain" description="ABC transporter" evidence="12">
    <location>
        <begin position="373"/>
        <end position="628"/>
    </location>
</feature>
<evidence type="ECO:0000256" key="5">
    <source>
        <dbReference type="ARBA" id="ARBA00022692"/>
    </source>
</evidence>
<evidence type="ECO:0000256" key="2">
    <source>
        <dbReference type="ARBA" id="ARBA00004308"/>
    </source>
</evidence>
<dbReference type="PROSITE" id="PS50893">
    <property type="entry name" value="ABC_TRANSPORTER_2"/>
    <property type="match status" value="2"/>
</dbReference>
<feature type="transmembrane region" description="Helical" evidence="11">
    <location>
        <begin position="805"/>
        <end position="827"/>
    </location>
</feature>
<dbReference type="GO" id="GO:0015421">
    <property type="term" value="F:ABC-type oligopeptide transporter activity"/>
    <property type="evidence" value="ECO:0007669"/>
    <property type="project" value="TreeGrafter"/>
</dbReference>
<dbReference type="PANTHER" id="PTHR43394:SF11">
    <property type="entry name" value="ATP-BINDING CASSETTE TRANSPORTER"/>
    <property type="match status" value="1"/>
</dbReference>
<dbReference type="EMBL" id="ML979139">
    <property type="protein sequence ID" value="KAF1912820.1"/>
    <property type="molecule type" value="Genomic_DNA"/>
</dbReference>
<evidence type="ECO:0000259" key="12">
    <source>
        <dbReference type="PROSITE" id="PS50893"/>
    </source>
</evidence>
<keyword evidence="8" id="KW-0067">ATP-binding</keyword>
<comment type="subcellular location">
    <subcellularLocation>
        <location evidence="2">Endomembrane system</location>
    </subcellularLocation>
    <subcellularLocation>
        <location evidence="1">Membrane</location>
        <topology evidence="1">Multi-pass membrane protein</topology>
    </subcellularLocation>
</comment>
<dbReference type="Pfam" id="PF00005">
    <property type="entry name" value="ABC_tran"/>
    <property type="match status" value="2"/>
</dbReference>
<evidence type="ECO:0000256" key="9">
    <source>
        <dbReference type="ARBA" id="ARBA00022989"/>
    </source>
</evidence>
<keyword evidence="5 11" id="KW-0812">Transmembrane</keyword>
<dbReference type="PANTHER" id="PTHR43394">
    <property type="entry name" value="ATP-DEPENDENT PERMEASE MDL1, MITOCHONDRIAL"/>
    <property type="match status" value="1"/>
</dbReference>
<dbReference type="PROSITE" id="PS00211">
    <property type="entry name" value="ABC_TRANSPORTER_1"/>
    <property type="match status" value="2"/>
</dbReference>
<keyword evidence="9 11" id="KW-1133">Transmembrane helix</keyword>
<feature type="transmembrane region" description="Helical" evidence="11">
    <location>
        <begin position="172"/>
        <end position="192"/>
    </location>
</feature>
<keyword evidence="4" id="KW-0813">Transport</keyword>
<dbReference type="OrthoDB" id="6500128at2759"/>
<evidence type="ECO:0000256" key="10">
    <source>
        <dbReference type="ARBA" id="ARBA00023136"/>
    </source>
</evidence>
<feature type="transmembrane region" description="Helical" evidence="11">
    <location>
        <begin position="306"/>
        <end position="326"/>
    </location>
</feature>
<evidence type="ECO:0000313" key="14">
    <source>
        <dbReference type="EMBL" id="KAF1912820.1"/>
    </source>
</evidence>
<feature type="transmembrane region" description="Helical" evidence="11">
    <location>
        <begin position="833"/>
        <end position="854"/>
    </location>
</feature>
<dbReference type="FunFam" id="3.40.50.300:FF:001530">
    <property type="entry name" value="ABC multidrug transporter (Eurofung)"/>
    <property type="match status" value="1"/>
</dbReference>
<evidence type="ECO:0000256" key="11">
    <source>
        <dbReference type="SAM" id="Phobius"/>
    </source>
</evidence>
<reference evidence="14" key="1">
    <citation type="journal article" date="2020" name="Stud. Mycol.">
        <title>101 Dothideomycetes genomes: a test case for predicting lifestyles and emergence of pathogens.</title>
        <authorList>
            <person name="Haridas S."/>
            <person name="Albert R."/>
            <person name="Binder M."/>
            <person name="Bloem J."/>
            <person name="Labutti K."/>
            <person name="Salamov A."/>
            <person name="Andreopoulos B."/>
            <person name="Baker S."/>
            <person name="Barry K."/>
            <person name="Bills G."/>
            <person name="Bluhm B."/>
            <person name="Cannon C."/>
            <person name="Castanera R."/>
            <person name="Culley D."/>
            <person name="Daum C."/>
            <person name="Ezra D."/>
            <person name="Gonzalez J."/>
            <person name="Henrissat B."/>
            <person name="Kuo A."/>
            <person name="Liang C."/>
            <person name="Lipzen A."/>
            <person name="Lutzoni F."/>
            <person name="Magnuson J."/>
            <person name="Mondo S."/>
            <person name="Nolan M."/>
            <person name="Ohm R."/>
            <person name="Pangilinan J."/>
            <person name="Park H.-J."/>
            <person name="Ramirez L."/>
            <person name="Alfaro M."/>
            <person name="Sun H."/>
            <person name="Tritt A."/>
            <person name="Yoshinaga Y."/>
            <person name="Zwiers L.-H."/>
            <person name="Turgeon B."/>
            <person name="Goodwin S."/>
            <person name="Spatafora J."/>
            <person name="Crous P."/>
            <person name="Grigoriev I."/>
        </authorList>
    </citation>
    <scope>NUCLEOTIDE SEQUENCE</scope>
    <source>
        <strain evidence="14">HMLAC05119</strain>
    </source>
</reference>
<dbReference type="PROSITE" id="PS50929">
    <property type="entry name" value="ABC_TM1F"/>
    <property type="match status" value="2"/>
</dbReference>
<feature type="domain" description="ABC transporter" evidence="12">
    <location>
        <begin position="1023"/>
        <end position="1260"/>
    </location>
</feature>
<dbReference type="SMART" id="SM00382">
    <property type="entry name" value="AAA"/>
    <property type="match status" value="2"/>
</dbReference>
<evidence type="ECO:0000256" key="1">
    <source>
        <dbReference type="ARBA" id="ARBA00004141"/>
    </source>
</evidence>
<feature type="transmembrane region" description="Helical" evidence="11">
    <location>
        <begin position="950"/>
        <end position="970"/>
    </location>
</feature>
<feature type="transmembrane region" description="Helical" evidence="11">
    <location>
        <begin position="740"/>
        <end position="759"/>
    </location>
</feature>
<evidence type="ECO:0000256" key="8">
    <source>
        <dbReference type="ARBA" id="ARBA00022840"/>
    </source>
</evidence>
<evidence type="ECO:0000256" key="4">
    <source>
        <dbReference type="ARBA" id="ARBA00022448"/>
    </source>
</evidence>
<dbReference type="GO" id="GO:0012505">
    <property type="term" value="C:endomembrane system"/>
    <property type="evidence" value="ECO:0007669"/>
    <property type="project" value="UniProtKB-SubCell"/>
</dbReference>
<protein>
    <submittedName>
        <fullName evidence="14">ABC multidrug transporter-like protein</fullName>
    </submittedName>
</protein>
<dbReference type="GO" id="GO:0005743">
    <property type="term" value="C:mitochondrial inner membrane"/>
    <property type="evidence" value="ECO:0007669"/>
    <property type="project" value="TreeGrafter"/>
</dbReference>
<dbReference type="InterPro" id="IPR027417">
    <property type="entry name" value="P-loop_NTPase"/>
</dbReference>
<feature type="domain" description="ABC transmembrane type-1" evidence="13">
    <location>
        <begin position="706"/>
        <end position="978"/>
    </location>
</feature>
<dbReference type="Pfam" id="PF00664">
    <property type="entry name" value="ABC_membrane"/>
    <property type="match status" value="2"/>
</dbReference>
<dbReference type="SUPFAM" id="SSF90123">
    <property type="entry name" value="ABC transporter transmembrane region"/>
    <property type="match status" value="2"/>
</dbReference>
<evidence type="ECO:0000256" key="6">
    <source>
        <dbReference type="ARBA" id="ARBA00022737"/>
    </source>
</evidence>
<feature type="transmembrane region" description="Helical" evidence="11">
    <location>
        <begin position="702"/>
        <end position="720"/>
    </location>
</feature>
<sequence length="1265" mass="139671">MANIERLKLRLHGRLKRPRWLLTAINDAKLFLRIFSYSSKRDRMFLGFSLAASICAGATLPMMNIIFARLIKTFNTLATSPPDNIALIFMNVINEYVLYIVYLFIGRLILTYIAIIGFRITSLRISATIRSSYLRALLQLPISTLDALPPGQTTAIITITANILQLGISERLSSLIQAVSVILIALIVGCIFSWELTLVTSCGLVAIVGWYAVITPVVASKYAKVQIVEREAAGMAAEVLSSMKMIAACGAEPKVARRYNELINGSKTMSKRLSPILAMQHAPVFFTIYATFALCFWFAVKLYLNAAFANVETLVVVLMSVMTMLAHVSSVSVPLTAATNAIKAAQIFFSIIDAPKPCAMGVQEEAISLAAEIVLENVNFAYPARHDVKILNNLNLRIPAGKTTAIVGPSGSGKSTIVALVQRWYELGETDPVSSYLRNGSIRIGDRDLKDVDLRWWRSRIGLVQQEPFLFNDTIFANIAYGLVGTDWEYASEDVKHQLVVAACKEAYADEFIRLLPEGYLTRVGEVGRHFSGGQRQRIAIARAIIRQPRILIFDEATSALDVSSERIVQVALNRAARNRTTIVIAHQLSTIMNADNIVVVAKGEIVQQGTHVQLLEEKNGPYYNLVNAQRLATATTEVPRGETLKPQMYLQNKVTKQRGGYETLLSTESLTVFKGRTVSRRSSTSILGSFWLLFSEQRQNLLGSLVMILATMGAAASNPLQAYLFGRLISSFAYWGEQLRASTTFLCTMLVIVAIGLGDTITTYRKEYFHNIITKRISFFDDADNAAGLLGARLASDPAQLQQLLGINMAMVLISIFSLIGCIIVAEVFHWKFATVVIISSLPIILAGGWYRVRHEIKFEARNNAVFAESAQFATEAIGAIRTVASLTLENAVCEKYDTLLKNHIVKSWKEARMSCLVFASSDSMVLLCMAFALWYGGTLMSTGELQPFNFLVVYLAIIQGSLAAGQWLSFGPNFAQVSAAAKRIQSMRIREFEDESSNFTARKASYRSKPPTSLTWKGADIEFHNVHFTYPMRNAPVLRGISFTIQHGQFAAIVGSSGSGKTTVISLLERFYEPTRGTIWQNGDKITSIPLSELRKRMSLVAQEPYLFRGTIRENILLGVDEDELYEDNLLRACRDAGIHEFVSSLPNGYDTDIGTGGVSLSGGQKQRISIARALIRDPAVLLLDEATSSLDSKTEKEVQAVFERTGKGRTVIVVAHRLATVQNADVIFVMHQGRIVEKGDHRSLLRAGGVYWQMCQAQALGG</sequence>
<dbReference type="Proteomes" id="UP000800096">
    <property type="component" value="Unassembled WGS sequence"/>
</dbReference>
<feature type="transmembrane region" description="Helical" evidence="11">
    <location>
        <begin position="276"/>
        <end position="300"/>
    </location>
</feature>
<dbReference type="InterPro" id="IPR003439">
    <property type="entry name" value="ABC_transporter-like_ATP-bd"/>
</dbReference>
<keyword evidence="6" id="KW-0677">Repeat</keyword>
<gene>
    <name evidence="14" type="ORF">BDU57DRAFT_550631</name>
</gene>
<dbReference type="GO" id="GO:0005524">
    <property type="term" value="F:ATP binding"/>
    <property type="evidence" value="ECO:0007669"/>
    <property type="project" value="UniProtKB-KW"/>
</dbReference>
<feature type="transmembrane region" description="Helical" evidence="11">
    <location>
        <begin position="45"/>
        <end position="67"/>
    </location>
</feature>
<dbReference type="GO" id="GO:0090374">
    <property type="term" value="P:oligopeptide export from mitochondrion"/>
    <property type="evidence" value="ECO:0007669"/>
    <property type="project" value="TreeGrafter"/>
</dbReference>
<comment type="similarity">
    <text evidence="3">Belongs to the ABC transporter superfamily. ABCB family. Multidrug resistance exporter (TC 3.A.1.201) subfamily.</text>
</comment>
<dbReference type="FunFam" id="3.40.50.300:FF:000913">
    <property type="entry name" value="ABC multidrug transporter SitT"/>
    <property type="match status" value="1"/>
</dbReference>
<dbReference type="SUPFAM" id="SSF52540">
    <property type="entry name" value="P-loop containing nucleoside triphosphate hydrolases"/>
    <property type="match status" value="2"/>
</dbReference>
<name>A0A6A5QD81_AMPQU</name>
<organism evidence="14 15">
    <name type="scientific">Ampelomyces quisqualis</name>
    <name type="common">Powdery mildew agent</name>
    <dbReference type="NCBI Taxonomy" id="50730"/>
    <lineage>
        <taxon>Eukaryota</taxon>
        <taxon>Fungi</taxon>
        <taxon>Dikarya</taxon>
        <taxon>Ascomycota</taxon>
        <taxon>Pezizomycotina</taxon>
        <taxon>Dothideomycetes</taxon>
        <taxon>Pleosporomycetidae</taxon>
        <taxon>Pleosporales</taxon>
        <taxon>Pleosporineae</taxon>
        <taxon>Phaeosphaeriaceae</taxon>
        <taxon>Ampelomyces</taxon>
    </lineage>
</organism>
<proteinExistence type="inferred from homology"/>
<dbReference type="CDD" id="cd18577">
    <property type="entry name" value="ABC_6TM_Pgp_ABCB1_D1_like"/>
    <property type="match status" value="1"/>
</dbReference>
<feature type="transmembrane region" description="Helical" evidence="11">
    <location>
        <begin position="917"/>
        <end position="938"/>
    </location>
</feature>
<dbReference type="InterPro" id="IPR039421">
    <property type="entry name" value="Type_1_exporter"/>
</dbReference>
<evidence type="ECO:0000259" key="13">
    <source>
        <dbReference type="PROSITE" id="PS50929"/>
    </source>
</evidence>
<dbReference type="InterPro" id="IPR036640">
    <property type="entry name" value="ABC1_TM_sf"/>
</dbReference>
<evidence type="ECO:0000256" key="7">
    <source>
        <dbReference type="ARBA" id="ARBA00022741"/>
    </source>
</evidence>
<dbReference type="InterPro" id="IPR011527">
    <property type="entry name" value="ABC1_TM_dom"/>
</dbReference>
<evidence type="ECO:0000256" key="3">
    <source>
        <dbReference type="ARBA" id="ARBA00007577"/>
    </source>
</evidence>
<feature type="domain" description="ABC transmembrane type-1" evidence="13">
    <location>
        <begin position="48"/>
        <end position="340"/>
    </location>
</feature>
<dbReference type="Gene3D" id="1.20.1560.10">
    <property type="entry name" value="ABC transporter type 1, transmembrane domain"/>
    <property type="match status" value="1"/>
</dbReference>
<dbReference type="AlphaFoldDB" id="A0A6A5QD81"/>
<feature type="transmembrane region" description="Helical" evidence="11">
    <location>
        <begin position="198"/>
        <end position="219"/>
    </location>
</feature>
<accession>A0A6A5QD81</accession>
<dbReference type="Gene3D" id="3.40.50.300">
    <property type="entry name" value="P-loop containing nucleotide triphosphate hydrolases"/>
    <property type="match status" value="2"/>
</dbReference>
<keyword evidence="15" id="KW-1185">Reference proteome</keyword>
<dbReference type="CDD" id="cd18578">
    <property type="entry name" value="ABC_6TM_Pgp_ABCB1_D2_like"/>
    <property type="match status" value="1"/>
</dbReference>
<dbReference type="GO" id="GO:0016887">
    <property type="term" value="F:ATP hydrolysis activity"/>
    <property type="evidence" value="ECO:0007669"/>
    <property type="project" value="InterPro"/>
</dbReference>
<dbReference type="InterPro" id="IPR003593">
    <property type="entry name" value="AAA+_ATPase"/>
</dbReference>